<dbReference type="AlphaFoldDB" id="A0AAE3H6D6"/>
<feature type="modified residue" description="4-aspartylphosphate" evidence="1">
    <location>
        <position position="55"/>
    </location>
</feature>
<evidence type="ECO:0000313" key="4">
    <source>
        <dbReference type="EMBL" id="MCP9764821.1"/>
    </source>
</evidence>
<gene>
    <name evidence="4" type="ORF">EGI31_17920</name>
</gene>
<evidence type="ECO:0000259" key="3">
    <source>
        <dbReference type="PROSITE" id="PS50930"/>
    </source>
</evidence>
<organism evidence="4 5">
    <name type="scientific">Lacihabitans soyangensis</name>
    <dbReference type="NCBI Taxonomy" id="869394"/>
    <lineage>
        <taxon>Bacteria</taxon>
        <taxon>Pseudomonadati</taxon>
        <taxon>Bacteroidota</taxon>
        <taxon>Cytophagia</taxon>
        <taxon>Cytophagales</taxon>
        <taxon>Leadbetterellaceae</taxon>
        <taxon>Lacihabitans</taxon>
    </lineage>
</organism>
<keyword evidence="4" id="KW-0238">DNA-binding</keyword>
<evidence type="ECO:0000256" key="1">
    <source>
        <dbReference type="PROSITE-ProRule" id="PRU00169"/>
    </source>
</evidence>
<dbReference type="PANTHER" id="PTHR37299:SF1">
    <property type="entry name" value="STAGE 0 SPORULATION PROTEIN A HOMOLOG"/>
    <property type="match status" value="1"/>
</dbReference>
<keyword evidence="1" id="KW-0597">Phosphoprotein</keyword>
<name>A0AAE3H6D6_9BACT</name>
<feature type="domain" description="HTH LytTR-type" evidence="3">
    <location>
        <begin position="146"/>
        <end position="238"/>
    </location>
</feature>
<keyword evidence="5" id="KW-1185">Reference proteome</keyword>
<dbReference type="InterPro" id="IPR001789">
    <property type="entry name" value="Sig_transdc_resp-reg_receiver"/>
</dbReference>
<dbReference type="Gene3D" id="2.40.50.1020">
    <property type="entry name" value="LytTr DNA-binding domain"/>
    <property type="match status" value="1"/>
</dbReference>
<dbReference type="PANTHER" id="PTHR37299">
    <property type="entry name" value="TRANSCRIPTIONAL REGULATOR-RELATED"/>
    <property type="match status" value="1"/>
</dbReference>
<protein>
    <submittedName>
        <fullName evidence="4">DNA-binding response regulator</fullName>
    </submittedName>
</protein>
<comment type="caution">
    <text evidence="4">The sequence shown here is derived from an EMBL/GenBank/DDBJ whole genome shotgun (WGS) entry which is preliminary data.</text>
</comment>
<dbReference type="InterPro" id="IPR011006">
    <property type="entry name" value="CheY-like_superfamily"/>
</dbReference>
<dbReference type="EMBL" id="RJUF01000176">
    <property type="protein sequence ID" value="MCP9764821.1"/>
    <property type="molecule type" value="Genomic_DNA"/>
</dbReference>
<dbReference type="InterPro" id="IPR007492">
    <property type="entry name" value="LytTR_DNA-bd_dom"/>
</dbReference>
<evidence type="ECO:0000313" key="5">
    <source>
        <dbReference type="Proteomes" id="UP001204144"/>
    </source>
</evidence>
<reference evidence="4 5" key="1">
    <citation type="submission" date="2018-11" db="EMBL/GenBank/DDBJ databases">
        <title>Novel bacteria species description.</title>
        <authorList>
            <person name="Han J.-H."/>
        </authorList>
    </citation>
    <scope>NUCLEOTIDE SEQUENCE [LARGE SCALE GENOMIC DNA]</scope>
    <source>
        <strain evidence="4 5">KCTC23259</strain>
    </source>
</reference>
<dbReference type="SUPFAM" id="SSF52172">
    <property type="entry name" value="CheY-like"/>
    <property type="match status" value="1"/>
</dbReference>
<dbReference type="GO" id="GO:0003677">
    <property type="term" value="F:DNA binding"/>
    <property type="evidence" value="ECO:0007669"/>
    <property type="project" value="UniProtKB-KW"/>
</dbReference>
<evidence type="ECO:0000259" key="2">
    <source>
        <dbReference type="PROSITE" id="PS50110"/>
    </source>
</evidence>
<dbReference type="RefSeq" id="WP_255038508.1">
    <property type="nucleotide sequence ID" value="NZ_RJUF01000176.1"/>
</dbReference>
<dbReference type="SMART" id="SM00448">
    <property type="entry name" value="REC"/>
    <property type="match status" value="1"/>
</dbReference>
<sequence length="245" mass="28327">MLNVVILDDESKAIQSLEWELKSFCPNVNVLATFTNPFEAKDFLQSNSIDCIFLDIDMPQMDGFHFLEFFPQRDFSVIITTAYDQYGIQALKMQALDYLLKPIDSDDLIKSIEKIRAHKNSTNIKDILEDMLLNINTLQSIGSKKINISCDGKIYFLEPNEILFCESDGNYCNVYLENGQKLFLTQILKNIEEKLPKSIFYRVHNSFVVNLNKVREYQKNEGYLVLTNGKHIPVSRTKKGLFLDK</sequence>
<dbReference type="Gene3D" id="3.40.50.2300">
    <property type="match status" value="1"/>
</dbReference>
<feature type="domain" description="Response regulatory" evidence="2">
    <location>
        <begin position="3"/>
        <end position="116"/>
    </location>
</feature>
<dbReference type="PROSITE" id="PS50110">
    <property type="entry name" value="RESPONSE_REGULATORY"/>
    <property type="match status" value="1"/>
</dbReference>
<accession>A0AAE3H6D6</accession>
<dbReference type="GO" id="GO:0000156">
    <property type="term" value="F:phosphorelay response regulator activity"/>
    <property type="evidence" value="ECO:0007669"/>
    <property type="project" value="InterPro"/>
</dbReference>
<dbReference type="Pfam" id="PF04397">
    <property type="entry name" value="LytTR"/>
    <property type="match status" value="1"/>
</dbReference>
<dbReference type="SMART" id="SM00850">
    <property type="entry name" value="LytTR"/>
    <property type="match status" value="1"/>
</dbReference>
<dbReference type="Pfam" id="PF00072">
    <property type="entry name" value="Response_reg"/>
    <property type="match status" value="1"/>
</dbReference>
<dbReference type="PROSITE" id="PS50930">
    <property type="entry name" value="HTH_LYTTR"/>
    <property type="match status" value="1"/>
</dbReference>
<proteinExistence type="predicted"/>
<dbReference type="InterPro" id="IPR046947">
    <property type="entry name" value="LytR-like"/>
</dbReference>
<dbReference type="Proteomes" id="UP001204144">
    <property type="component" value="Unassembled WGS sequence"/>
</dbReference>